<evidence type="ECO:0000313" key="1">
    <source>
        <dbReference type="EMBL" id="GAI08241.1"/>
    </source>
</evidence>
<sequence length="123" mass="14878">MLRSFKIICPFCEDFYAFPDNFDEIYRCRCGAVYKITWQSDMEDSMNQLTNFFLKDGESLRNRAENNILCHAVVYEDIQELIRMKTEYEAVKYIRRIQSFDQNFPQKVGLIWLGNYKREHLCF</sequence>
<comment type="caution">
    <text evidence="1">The sequence shown here is derived from an EMBL/GenBank/DDBJ whole genome shotgun (WGS) entry which is preliminary data.</text>
</comment>
<organism evidence="1">
    <name type="scientific">marine sediment metagenome</name>
    <dbReference type="NCBI Taxonomy" id="412755"/>
    <lineage>
        <taxon>unclassified sequences</taxon>
        <taxon>metagenomes</taxon>
        <taxon>ecological metagenomes</taxon>
    </lineage>
</organism>
<name>X1LQZ7_9ZZZZ</name>
<reference evidence="1" key="1">
    <citation type="journal article" date="2014" name="Front. Microbiol.">
        <title>High frequency of phylogenetically diverse reductive dehalogenase-homologous genes in deep subseafloor sedimentary metagenomes.</title>
        <authorList>
            <person name="Kawai M."/>
            <person name="Futagami T."/>
            <person name="Toyoda A."/>
            <person name="Takaki Y."/>
            <person name="Nishi S."/>
            <person name="Hori S."/>
            <person name="Arai W."/>
            <person name="Tsubouchi T."/>
            <person name="Morono Y."/>
            <person name="Uchiyama I."/>
            <person name="Ito T."/>
            <person name="Fujiyama A."/>
            <person name="Inagaki F."/>
            <person name="Takami H."/>
        </authorList>
    </citation>
    <scope>NUCLEOTIDE SEQUENCE</scope>
    <source>
        <strain evidence="1">Expedition CK06-06</strain>
    </source>
</reference>
<dbReference type="AlphaFoldDB" id="X1LQZ7"/>
<dbReference type="EMBL" id="BARV01008789">
    <property type="protein sequence ID" value="GAI08241.1"/>
    <property type="molecule type" value="Genomic_DNA"/>
</dbReference>
<protein>
    <submittedName>
        <fullName evidence="1">Uncharacterized protein</fullName>
    </submittedName>
</protein>
<accession>X1LQZ7</accession>
<gene>
    <name evidence="1" type="ORF">S06H3_17560</name>
</gene>
<proteinExistence type="predicted"/>